<dbReference type="GO" id="GO:0055080">
    <property type="term" value="P:monoatomic cation homeostasis"/>
    <property type="evidence" value="ECO:0007669"/>
    <property type="project" value="TreeGrafter"/>
</dbReference>
<evidence type="ECO:0000256" key="1">
    <source>
        <dbReference type="SAM" id="MobiDB-lite"/>
    </source>
</evidence>
<comment type="caution">
    <text evidence="5">The sequence shown here is derived from an EMBL/GenBank/DDBJ whole genome shotgun (WGS) entry which is preliminary data.</text>
</comment>
<keyword evidence="6" id="KW-1185">Reference proteome</keyword>
<dbReference type="InterPro" id="IPR046460">
    <property type="entry name" value="UNC80_C"/>
</dbReference>
<feature type="compositionally biased region" description="Basic and acidic residues" evidence="1">
    <location>
        <begin position="1525"/>
        <end position="1550"/>
    </location>
</feature>
<dbReference type="EMBL" id="JYDI01000039">
    <property type="protein sequence ID" value="KRY56805.1"/>
    <property type="molecule type" value="Genomic_DNA"/>
</dbReference>
<dbReference type="Pfam" id="PF20262">
    <property type="entry name" value="UNC80_C"/>
    <property type="match status" value="1"/>
</dbReference>
<proteinExistence type="predicted"/>
<dbReference type="OrthoDB" id="5584001at2759"/>
<dbReference type="Proteomes" id="UP000054653">
    <property type="component" value="Unassembled WGS sequence"/>
</dbReference>
<dbReference type="OMA" id="GIVNWFR"/>
<feature type="region of interest" description="Disordered" evidence="1">
    <location>
        <begin position="1196"/>
        <end position="1219"/>
    </location>
</feature>
<dbReference type="Pfam" id="PF19424">
    <property type="entry name" value="UNC80"/>
    <property type="match status" value="1"/>
</dbReference>
<dbReference type="Pfam" id="PF15778">
    <property type="entry name" value="UNC80_N"/>
    <property type="match status" value="1"/>
</dbReference>
<dbReference type="PANTHER" id="PTHR31781">
    <property type="entry name" value="UNC80"/>
    <property type="match status" value="1"/>
</dbReference>
<feature type="domain" description="Protein UNC80 central region" evidence="3">
    <location>
        <begin position="1273"/>
        <end position="2035"/>
    </location>
</feature>
<dbReference type="GO" id="GO:0030424">
    <property type="term" value="C:axon"/>
    <property type="evidence" value="ECO:0007669"/>
    <property type="project" value="TreeGrafter"/>
</dbReference>
<dbReference type="PANTHER" id="PTHR31781:SF1">
    <property type="entry name" value="PROTEIN UNC-80 HOMOLOG"/>
    <property type="match status" value="1"/>
</dbReference>
<dbReference type="GO" id="GO:0034703">
    <property type="term" value="C:cation channel complex"/>
    <property type="evidence" value="ECO:0007669"/>
    <property type="project" value="TreeGrafter"/>
</dbReference>
<feature type="domain" description="Protein UNC80 C-terminal" evidence="4">
    <location>
        <begin position="2042"/>
        <end position="3120"/>
    </location>
</feature>
<feature type="compositionally biased region" description="Polar residues" evidence="1">
    <location>
        <begin position="1141"/>
        <end position="1152"/>
    </location>
</feature>
<feature type="region of interest" description="Disordered" evidence="1">
    <location>
        <begin position="44"/>
        <end position="64"/>
    </location>
</feature>
<feature type="region of interest" description="Disordered" evidence="1">
    <location>
        <begin position="741"/>
        <end position="764"/>
    </location>
</feature>
<evidence type="ECO:0000313" key="6">
    <source>
        <dbReference type="Proteomes" id="UP000054653"/>
    </source>
</evidence>
<dbReference type="InterPro" id="IPR045852">
    <property type="entry name" value="UNC80_central"/>
</dbReference>
<feature type="compositionally biased region" description="Basic and acidic residues" evidence="1">
    <location>
        <begin position="1131"/>
        <end position="1140"/>
    </location>
</feature>
<feature type="region of interest" description="Disordered" evidence="1">
    <location>
        <begin position="1095"/>
        <end position="1152"/>
    </location>
</feature>
<evidence type="ECO:0000259" key="2">
    <source>
        <dbReference type="Pfam" id="PF15778"/>
    </source>
</evidence>
<feature type="compositionally biased region" description="Low complexity" evidence="1">
    <location>
        <begin position="52"/>
        <end position="64"/>
    </location>
</feature>
<feature type="region of interest" description="Disordered" evidence="1">
    <location>
        <begin position="569"/>
        <end position="597"/>
    </location>
</feature>
<accession>A0A0V1D5I0</accession>
<dbReference type="InterPro" id="IPR031542">
    <property type="entry name" value="UNC80_N"/>
</dbReference>
<reference evidence="5 6" key="1">
    <citation type="submission" date="2015-01" db="EMBL/GenBank/DDBJ databases">
        <title>Evolution of Trichinella species and genotypes.</title>
        <authorList>
            <person name="Korhonen P.K."/>
            <person name="Edoardo P."/>
            <person name="Giuseppe L.R."/>
            <person name="Gasser R.B."/>
        </authorList>
    </citation>
    <scope>NUCLEOTIDE SEQUENCE [LARGE SCALE GENOMIC DNA]</scope>
    <source>
        <strain evidence="5">ISS120</strain>
    </source>
</reference>
<feature type="domain" description="Cation channel complex component UNC80 N-terminal" evidence="2">
    <location>
        <begin position="161"/>
        <end position="338"/>
    </location>
</feature>
<evidence type="ECO:0000259" key="3">
    <source>
        <dbReference type="Pfam" id="PF19424"/>
    </source>
</evidence>
<protein>
    <submittedName>
        <fullName evidence="5">Protein unc-80</fullName>
    </submittedName>
</protein>
<feature type="compositionally biased region" description="Polar residues" evidence="1">
    <location>
        <begin position="1566"/>
        <end position="1576"/>
    </location>
</feature>
<feature type="region of interest" description="Disordered" evidence="1">
    <location>
        <begin position="3140"/>
        <end position="3162"/>
    </location>
</feature>
<organism evidence="5 6">
    <name type="scientific">Trichinella britovi</name>
    <name type="common">Parasitic roundworm</name>
    <dbReference type="NCBI Taxonomy" id="45882"/>
    <lineage>
        <taxon>Eukaryota</taxon>
        <taxon>Metazoa</taxon>
        <taxon>Ecdysozoa</taxon>
        <taxon>Nematoda</taxon>
        <taxon>Enoplea</taxon>
        <taxon>Dorylaimia</taxon>
        <taxon>Trichinellida</taxon>
        <taxon>Trichinellidae</taxon>
        <taxon>Trichinella</taxon>
    </lineage>
</organism>
<name>A0A0V1D5I0_TRIBR</name>
<sequence length="3299" mass="374314">MLHDITEEDGEQLPRLLGQTINCEREFVKSIKTDHYDTTEHKLFHHHHHHQQQQQQQQQQQHVQHPSIFLYPTTTFLASFEPLDSVVGTMVSGSPEFLDRKRKEADEGRCVPLPFRVVFIEYIDHNAAQGCHVRKVVNKMMQFETKCNSIPQDKAAGIVNCSPFLGPKIGKLHEASCVTFERVLVQNILHGLSPNLSEAIKSIPRWRFVRTAFPHVVHCCAALLIERSESEEKGRLSQSLLKMLYILHWLVFDSAVECMDTESNDHRTATQEEMLNQHLFSVQNIQIFVYMLVPLVHLLSQVDIVENIRLEAGLSLWQALWQYQQPDVLCFAAPVKPRTSQLMCLPLLKRALQPSLAAKNIYMGGGADLLANLSSQSPKLDDGHSLQISNAKHLQKKSSLMSILFSEKRTTTNGDGKKESREGLFNGILQKKKKNGTDEVMNLESIARYWNYIEDNCGETVDCSDRAPLVCLGEICGPTTWSNEDLATPGSYTHYKMICELCDSAIYENNTCKCNQNSPQHISSPPEHRIITQQYSSPCNSERMSAASETPVSSSFAAFSYNKIGSSHEEVPPVPLVRPPSEDPVDELPSNRSQMDVPHRAEEIVGQQKFDANEKQVNLKNDDAIGGVSSGDSKSSTPVSQALGLSSLQATYMDVAVVRCLFIRQWAESGVHWALCYYYNRLRQIYEDTMQASFSRHRSFSMPIPSERKVGVSQAPCDNFQKEKLQKQKVEDFKAFKPASTRRRNYKKNEKKSSASEDSSGSQSMQVANNQWMKRCATDSEISYYADFFAEAVGSTPFILKNGDLNLNMIVRAAFEVTNRPMTFRICETLTKMLQLVIDMNLFEQISHRSDDFNDKENTKNEQDLEIGLNSIDSKSCNNQKPSNTSTENSIDEEMEGNVYLNVLEAVIKILLYLGCSNGCNDSLRTLQANFLRNQSKACLSSLQKMNSTLFSKGLLDFFENNELAKVVDFLHVLLGFCTDPSAPTTGRSVSRIVRTKPDTSPNPTYKNKFLSDERGIEGIVVSITLKPLVTKMVNQMKEIKQPENMSLHYDIRLLMNYLQICHGHPFRMVELSALTDTVQRTKLTESNAQTAKCFSPVDSDSDSSRMASPAPYHSREWASMRQKIFRRSKRQTEDSEKESNSGSPRFTLTNDSYLAVSPSSPLLSITSGRKKGRKLPLSLNILKSVRSESQIPSVFDDMENSSSDIDRSIDDLPSETAPDKKHKKKFLFISSFTNLKSQPRDRLRPTLEELEESDDLDMKLKAVMDSLNIPPKDMVSLGALQDGIRRFNFILETCRPGTAPDPPLVASMLDLKAPVISRAAVLVECAYFVHRCNRGYWPEWIRMGQPSKSFTSGAPLGRGTPSVLRGTNLLQKNAGKMFYHWALALGSKLNSILNQEKSTYSNFSIPSDELLKTQLRVSDDLEDFFDESIVNASGEECPMALKMIACMLLLEISAFLRESYQAIICSRAHMRKHSKFEKFQSQRRWSVLSATFSPSRQSESLQSIADLPNQMLFPHSERRISFCTLDGDHSSNESQHASDDHPTSAESRRMTTRRSTTAVGKNSKHSSFLTGSISRRSIHSHKKDIKAEELERRRKSRLSSTASDDFGDAKTGSGELTGSRLMSAESLHHESSLADTSVHEGDDFLIKGFPWIQTVVKLVCQFNFSCNHQKVCHPLCFERCYRQSYRLAMALRKVYGETFPWDGQFDRRKAIALNFRERYKEKFAGMKPKTSNTQSLDGSISKSVLDRTETSSSIKPLSVEKLSTNGAKVKSAEKYHQELVHPTDGESDQQTLQYIKFQVKNPCHAPLSTFMKCLYFASDDDFTNMIHLAWAMMLQQDSHVSTSAGNQLIMKCRVIFELKHSSYRDCIIFLATSFIACSVKLPALSANILDSSLHHSDPAQRLAAVLRFYVLWKNRYHAWLMMEDKAQALFKTPPPNIDFSMPSPPVGQPQEPIVDPSWMPHVKTNLQELKLKEDTMSQSIMTMTKTRRKQKQELVKRAMQHAEEAKSGERAKFTLYATAVIQQAAYEPALFQLSGPNANEEEDGEGHTTKQVPLAQLLFPSTLCSAAVDLIQLLDDDGIDSDGTSVSEVVNRIVWTCMVEDSTLFFRYIFEKLTNDKKQEFMISMLRKLILHYDTLPSQAAYVLLNYMIGFVMYYVRSPSKDSQVSIARGISLLWLIVPSMKGIFFKDLKQTLRKEQCDGTLLITANVPSAKKIIVHGPELDSIPSQFQIHEVTQFQHLMSESLEFFNIPLDRQREFFLIDLKTGLLRSQNAFVRDYYPFRRSYYPELKLVQLEIEEAKKRHWKAAYARKSSELGKVLFTLSLLKHCPENTLPQRVYFLHEELTKLPSFPRIALEPSEHPSDVMWSSDLYGIDVLTKFSWEQLMHFMLRALEYTYGDLHLFINVVNGILILHCEDASILRHCMATYIEIAHHFKVHFSTNGFFMIMPTILRCFSHYQTNDLLCDAIRFTCKQFYIMHRKPFILQMFGAVANILDFDENEQDFSLMQVKTSHFYNLLASMENMDRLKDTLDIMALVQAEKPLKALDLCYKDDPNSFSILTDALASCITISAYAPDTRPILPYFLKDIALKSKQKGNDSHAYRNELQMLNTLNVEMKTLIECCDVLARHEMQKVIHRIVDSSGRKKSFTGGDSPQLGDIREESIIIRTDPKKMNQWETTADSEVQREMFRKPRDALLCLSATFLRICSPRIKYLSKLLGESTKVPDILDHKAHLKLAEVAYTLLKLAPYDAYTMNCEGLQRYFMDILPVTDWSAEQNRPALNNILRRLDKTIGKIVKKSSMRRRINWDAISSWLQGLYKTLTIFPYVANFYFLKATVQLCLKVLVGDTSVIAGSEDSSFSVVHGGCATVLVSFFPPRNFCSAIIKLTIFLMQALGEQSFSLEYICSPETLGSLSSERIEAVACNILVPLFLEISTRNGFQLRQNDIIFCLNHLLTAISPSTVKCSLVPTMHTGTSIRIDSSSSANDRPATFPSSTKGIRDSVYQAVFLTLKVMCVVFEHHLANEWCRIAKVVKELGAKRMGGSACWSFIEFAVTSCLPLHLLFRPFIDHKLLTLKNLSETDAQWQEILKERLLQPLQLFSSCKNAILLEFSNELKILKEDLSSRPIAETRSRTPTIMADMHSDTSSMQSSSKHHRGSGEFRAASSSLRLTRLSPTFLSKSETTKATIEEKPIAEEMESEFLQNETEDNTHMLRSSFTQKMRRKDVFNRLNENWRRSSRYSLPRNISNDPMPSDESGIEMTTLGECSSIISRKQNAEENSGTFIVSECATAKMDNSKIELV</sequence>
<feature type="region of interest" description="Disordered" evidence="1">
    <location>
        <begin position="1525"/>
        <end position="1617"/>
    </location>
</feature>
<dbReference type="GO" id="GO:0005261">
    <property type="term" value="F:monoatomic cation channel activity"/>
    <property type="evidence" value="ECO:0007669"/>
    <property type="project" value="TreeGrafter"/>
</dbReference>
<dbReference type="STRING" id="45882.A0A0V1D5I0"/>
<evidence type="ECO:0000313" key="5">
    <source>
        <dbReference type="EMBL" id="KRY56805.1"/>
    </source>
</evidence>
<gene>
    <name evidence="5" type="primary">unc-80</name>
    <name evidence="5" type="ORF">T03_13701</name>
</gene>
<evidence type="ECO:0000259" key="4">
    <source>
        <dbReference type="Pfam" id="PF20262"/>
    </source>
</evidence>